<evidence type="ECO:0000256" key="2">
    <source>
        <dbReference type="SAM" id="Phobius"/>
    </source>
</evidence>
<evidence type="ECO:0000313" key="5">
    <source>
        <dbReference type="Proteomes" id="UP000240042"/>
    </source>
</evidence>
<feature type="transmembrane region" description="Helical" evidence="2">
    <location>
        <begin position="129"/>
        <end position="153"/>
    </location>
</feature>
<keyword evidence="2" id="KW-0812">Transmembrane</keyword>
<dbReference type="AlphaFoldDB" id="A0A1I1DRA8"/>
<keyword evidence="2" id="KW-1133">Transmembrane helix</keyword>
<dbReference type="STRING" id="34097.SAMN02745150_00712"/>
<feature type="chain" id="PRO_5015196360" evidence="3">
    <location>
        <begin position="21"/>
        <end position="220"/>
    </location>
</feature>
<dbReference type="SUPFAM" id="SSF48452">
    <property type="entry name" value="TPR-like"/>
    <property type="match status" value="1"/>
</dbReference>
<organism evidence="4 5">
    <name type="scientific">Brevinema andersonii</name>
    <dbReference type="NCBI Taxonomy" id="34097"/>
    <lineage>
        <taxon>Bacteria</taxon>
        <taxon>Pseudomonadati</taxon>
        <taxon>Spirochaetota</taxon>
        <taxon>Spirochaetia</taxon>
        <taxon>Brevinematales</taxon>
        <taxon>Brevinemataceae</taxon>
        <taxon>Brevinema</taxon>
    </lineage>
</organism>
<evidence type="ECO:0000256" key="3">
    <source>
        <dbReference type="SAM" id="SignalP"/>
    </source>
</evidence>
<dbReference type="InterPro" id="IPR011990">
    <property type="entry name" value="TPR-like_helical_dom_sf"/>
</dbReference>
<evidence type="ECO:0000256" key="1">
    <source>
        <dbReference type="PROSITE-ProRule" id="PRU00339"/>
    </source>
</evidence>
<dbReference type="Proteomes" id="UP000240042">
    <property type="component" value="Unassembled WGS sequence"/>
</dbReference>
<dbReference type="EMBL" id="FOKY01000003">
    <property type="protein sequence ID" value="SFB76956.1"/>
    <property type="molecule type" value="Genomic_DNA"/>
</dbReference>
<keyword evidence="3" id="KW-0732">Signal</keyword>
<dbReference type="Gene3D" id="2.30.30.40">
    <property type="entry name" value="SH3 Domains"/>
    <property type="match status" value="1"/>
</dbReference>
<feature type="transmembrane region" description="Helical" evidence="2">
    <location>
        <begin position="104"/>
        <end position="122"/>
    </location>
</feature>
<keyword evidence="2" id="KW-0472">Membrane</keyword>
<name>A0A1I1DRA8_BREAD</name>
<dbReference type="InterPro" id="IPR019734">
    <property type="entry name" value="TPR_rpt"/>
</dbReference>
<dbReference type="PROSITE" id="PS50005">
    <property type="entry name" value="TPR"/>
    <property type="match status" value="1"/>
</dbReference>
<keyword evidence="5" id="KW-1185">Reference proteome</keyword>
<sequence>MKKCTFFLIKMLFLITPIMAKDRVDQFTHPNNLYNNGLQFYYNSEYGPAMKCIKKAMLLAPNNKQIRTLFYQLRREIGLPVVFTQDNVISRMFAVFFNAVPPQWNAILGSFLLLIVSLIVFLPVKKKKYILYIIGMFSTSVVLLSVGLIRYYIFFNVPDRIATHIIDLYEEPDVKSKKNITLPAGSELRVVDQIGEFLLVKTLDKREAWVQEEFVPPLWE</sequence>
<feature type="repeat" description="TPR" evidence="1">
    <location>
        <begin position="30"/>
        <end position="63"/>
    </location>
</feature>
<gene>
    <name evidence="4" type="ORF">SAMN02745150_00712</name>
</gene>
<proteinExistence type="predicted"/>
<dbReference type="RefSeq" id="WP_092318699.1">
    <property type="nucleotide sequence ID" value="NZ_FOKY01000003.1"/>
</dbReference>
<protein>
    <submittedName>
        <fullName evidence="4">Uncharacterized protein</fullName>
    </submittedName>
</protein>
<evidence type="ECO:0000313" key="4">
    <source>
        <dbReference type="EMBL" id="SFB76956.1"/>
    </source>
</evidence>
<reference evidence="5" key="1">
    <citation type="submission" date="2016-10" db="EMBL/GenBank/DDBJ databases">
        <authorList>
            <person name="Varghese N."/>
            <person name="Submissions S."/>
        </authorList>
    </citation>
    <scope>NUCLEOTIDE SEQUENCE [LARGE SCALE GENOMIC DNA]</scope>
    <source>
        <strain evidence="5">ATCC 43811</strain>
    </source>
</reference>
<keyword evidence="1" id="KW-0802">TPR repeat</keyword>
<accession>A0A1I1DRA8</accession>
<feature type="signal peptide" evidence="3">
    <location>
        <begin position="1"/>
        <end position="20"/>
    </location>
</feature>